<evidence type="ECO:0000256" key="1">
    <source>
        <dbReference type="SAM" id="Phobius"/>
    </source>
</evidence>
<feature type="transmembrane region" description="Helical" evidence="1">
    <location>
        <begin position="163"/>
        <end position="180"/>
    </location>
</feature>
<evidence type="ECO:0008006" key="4">
    <source>
        <dbReference type="Google" id="ProtNLM"/>
    </source>
</evidence>
<name>A0ABW4MC40_9SPHN</name>
<feature type="transmembrane region" description="Helical" evidence="1">
    <location>
        <begin position="201"/>
        <end position="221"/>
    </location>
</feature>
<feature type="transmembrane region" description="Helical" evidence="1">
    <location>
        <begin position="140"/>
        <end position="157"/>
    </location>
</feature>
<accession>A0ABW4MC40</accession>
<gene>
    <name evidence="2" type="ORF">ACFSAG_00675</name>
</gene>
<feature type="transmembrane region" description="Helical" evidence="1">
    <location>
        <begin position="100"/>
        <end position="120"/>
    </location>
</feature>
<dbReference type="EMBL" id="JBHUEL010000002">
    <property type="protein sequence ID" value="MFD1765352.1"/>
    <property type="molecule type" value="Genomic_DNA"/>
</dbReference>
<comment type="caution">
    <text evidence="2">The sequence shown here is derived from an EMBL/GenBank/DDBJ whole genome shotgun (WGS) entry which is preliminary data.</text>
</comment>
<keyword evidence="1" id="KW-0812">Transmembrane</keyword>
<keyword evidence="3" id="KW-1185">Reference proteome</keyword>
<evidence type="ECO:0000313" key="2">
    <source>
        <dbReference type="EMBL" id="MFD1765352.1"/>
    </source>
</evidence>
<evidence type="ECO:0000313" key="3">
    <source>
        <dbReference type="Proteomes" id="UP001597215"/>
    </source>
</evidence>
<keyword evidence="1" id="KW-0472">Membrane</keyword>
<sequence length="222" mass="25207">MGFFQILRSIEDLLYQVMTWLVFYPRTMWQVIRHPVSMIDYSDKEQGDTPEQQYIDTLSPPLFLLLTILLSHVIELGFQTRIDTPKEGLGRYLTNSEENLLILRSVLFSIYPLVFAVGMLKRTGTALDTISLRAPFFSQCYVGAVFALLMSIATILFRSGMETMQWASLGLLLLTIIWYISIQTEWFAQHLTIGRRRAAGIATLTFVKASVINSALASLVLV</sequence>
<reference evidence="3" key="1">
    <citation type="journal article" date="2019" name="Int. J. Syst. Evol. Microbiol.">
        <title>The Global Catalogue of Microorganisms (GCM) 10K type strain sequencing project: providing services to taxonomists for standard genome sequencing and annotation.</title>
        <authorList>
            <consortium name="The Broad Institute Genomics Platform"/>
            <consortium name="The Broad Institute Genome Sequencing Center for Infectious Disease"/>
            <person name="Wu L."/>
            <person name="Ma J."/>
        </authorList>
    </citation>
    <scope>NUCLEOTIDE SEQUENCE [LARGE SCALE GENOMIC DNA]</scope>
    <source>
        <strain evidence="3">CGMCC 1.12449</strain>
    </source>
</reference>
<dbReference type="Proteomes" id="UP001597215">
    <property type="component" value="Unassembled WGS sequence"/>
</dbReference>
<keyword evidence="1" id="KW-1133">Transmembrane helix</keyword>
<proteinExistence type="predicted"/>
<protein>
    <recommendedName>
        <fullName evidence="4">ABC transporter permease</fullName>
    </recommendedName>
</protein>
<organism evidence="2 3">
    <name type="scientific">Sphingorhabdus buctiana</name>
    <dbReference type="NCBI Taxonomy" id="1508805"/>
    <lineage>
        <taxon>Bacteria</taxon>
        <taxon>Pseudomonadati</taxon>
        <taxon>Pseudomonadota</taxon>
        <taxon>Alphaproteobacteria</taxon>
        <taxon>Sphingomonadales</taxon>
        <taxon>Sphingomonadaceae</taxon>
        <taxon>Sphingorhabdus</taxon>
    </lineage>
</organism>